<dbReference type="InterPro" id="IPR041577">
    <property type="entry name" value="RT_RNaseH_2"/>
</dbReference>
<evidence type="ECO:0000259" key="1">
    <source>
        <dbReference type="Pfam" id="PF17919"/>
    </source>
</evidence>
<name>A0A6D2I824_9BRAS</name>
<evidence type="ECO:0000313" key="4">
    <source>
        <dbReference type="Proteomes" id="UP000467841"/>
    </source>
</evidence>
<evidence type="ECO:0000313" key="2">
    <source>
        <dbReference type="EMBL" id="CAA7022295.1"/>
    </source>
</evidence>
<dbReference type="InterPro" id="IPR043502">
    <property type="entry name" value="DNA/RNA_pol_sf"/>
</dbReference>
<dbReference type="Proteomes" id="UP000467841">
    <property type="component" value="Unassembled WGS sequence"/>
</dbReference>
<proteinExistence type="predicted"/>
<accession>A0A6D2I824</accession>
<dbReference type="Gene3D" id="3.10.20.370">
    <property type="match status" value="1"/>
</dbReference>
<dbReference type="PANTHER" id="PTHR34072">
    <property type="entry name" value="ENZYMATIC POLYPROTEIN-RELATED"/>
    <property type="match status" value="1"/>
</dbReference>
<dbReference type="CDD" id="cd09274">
    <property type="entry name" value="RNase_HI_RT_Ty3"/>
    <property type="match status" value="1"/>
</dbReference>
<protein>
    <recommendedName>
        <fullName evidence="1">Reverse transcriptase/retrotransposon-derived protein RNase H-like domain-containing protein</fullName>
    </recommendedName>
</protein>
<keyword evidence="4" id="KW-1185">Reference proteome</keyword>
<dbReference type="OrthoDB" id="10055717at2759"/>
<sequence>MFEWTSKTQKAFEELKEAMMTAPVLALPDFSETFVVESDASRYGVGAVLMQNQRPIAYFSSGLTDKEQIKPIYERELMAIVLAIQKWRPYLLGRKFIVHTDQKSLKFLMEQRELSMEYQKWLIKLMGFDFEIIYKPGVENKAADGLSLIVYEEEKISSGQLMSITVPAALQLQDIFKEISENEQIQNQLKRVVEGKEERKEFSVVEGKLMRNG</sequence>
<dbReference type="EMBL" id="CACVBM020000677">
    <property type="protein sequence ID" value="CAA7022295.1"/>
    <property type="molecule type" value="Genomic_DNA"/>
</dbReference>
<dbReference type="FunFam" id="3.10.20.370:FF:000001">
    <property type="entry name" value="Retrovirus-related Pol polyprotein from transposon 17.6-like protein"/>
    <property type="match status" value="1"/>
</dbReference>
<dbReference type="PANTHER" id="PTHR34072:SF55">
    <property type="entry name" value="DNA_RNA POLYMERASES SUPERFAMILY PROTEIN"/>
    <property type="match status" value="1"/>
</dbReference>
<feature type="domain" description="Reverse transcriptase/retrotransposon-derived protein RNase H-like" evidence="1">
    <location>
        <begin position="4"/>
        <end position="98"/>
    </location>
</feature>
<evidence type="ECO:0000313" key="3">
    <source>
        <dbReference type="EMBL" id="CAA7047287.1"/>
    </source>
</evidence>
<dbReference type="SUPFAM" id="SSF56672">
    <property type="entry name" value="DNA/RNA polymerases"/>
    <property type="match status" value="1"/>
</dbReference>
<gene>
    <name evidence="3" type="ORF">MERR_LOCUS34522</name>
    <name evidence="2" type="ORF">MERR_LOCUS9530</name>
</gene>
<organism evidence="2 4">
    <name type="scientific">Microthlaspi erraticum</name>
    <dbReference type="NCBI Taxonomy" id="1685480"/>
    <lineage>
        <taxon>Eukaryota</taxon>
        <taxon>Viridiplantae</taxon>
        <taxon>Streptophyta</taxon>
        <taxon>Embryophyta</taxon>
        <taxon>Tracheophyta</taxon>
        <taxon>Spermatophyta</taxon>
        <taxon>Magnoliopsida</taxon>
        <taxon>eudicotyledons</taxon>
        <taxon>Gunneridae</taxon>
        <taxon>Pentapetalae</taxon>
        <taxon>rosids</taxon>
        <taxon>malvids</taxon>
        <taxon>Brassicales</taxon>
        <taxon>Brassicaceae</taxon>
        <taxon>Coluteocarpeae</taxon>
        <taxon>Microthlaspi</taxon>
    </lineage>
</organism>
<dbReference type="AlphaFoldDB" id="A0A6D2I824"/>
<dbReference type="Pfam" id="PF17919">
    <property type="entry name" value="RT_RNaseH_2"/>
    <property type="match status" value="1"/>
</dbReference>
<dbReference type="EMBL" id="CACVBM020001372">
    <property type="protein sequence ID" value="CAA7047287.1"/>
    <property type="molecule type" value="Genomic_DNA"/>
</dbReference>
<reference evidence="2 4" key="1">
    <citation type="submission" date="2020-01" db="EMBL/GenBank/DDBJ databases">
        <authorList>
            <person name="Mishra B."/>
        </authorList>
    </citation>
    <scope>NUCLEOTIDE SEQUENCE [LARGE SCALE GENOMIC DNA]</scope>
</reference>